<proteinExistence type="predicted"/>
<dbReference type="EMBL" id="BMHE01000037">
    <property type="protein sequence ID" value="GGA00181.1"/>
    <property type="molecule type" value="Genomic_DNA"/>
</dbReference>
<sequence>MLLFLAALILLIIGLPSKKVREQDSRIVIAYVSLFLLGLILSVLHLTGTLYILSTLFQNVMHSIVVKAGA</sequence>
<keyword evidence="1" id="KW-1133">Transmembrane helix</keyword>
<accession>A0ABQ1F627</accession>
<comment type="caution">
    <text evidence="2">The sequence shown here is derived from an EMBL/GenBank/DDBJ whole genome shotgun (WGS) entry which is preliminary data.</text>
</comment>
<feature type="transmembrane region" description="Helical" evidence="1">
    <location>
        <begin position="27"/>
        <end position="53"/>
    </location>
</feature>
<gene>
    <name evidence="2" type="ORF">GCM10008018_53140</name>
</gene>
<evidence type="ECO:0000256" key="1">
    <source>
        <dbReference type="SAM" id="Phobius"/>
    </source>
</evidence>
<keyword evidence="1" id="KW-0472">Membrane</keyword>
<dbReference type="RefSeq" id="WP_189017255.1">
    <property type="nucleotide sequence ID" value="NZ_BMHE01000037.1"/>
</dbReference>
<reference evidence="3" key="1">
    <citation type="journal article" date="2019" name="Int. J. Syst. Evol. Microbiol.">
        <title>The Global Catalogue of Microorganisms (GCM) 10K type strain sequencing project: providing services to taxonomists for standard genome sequencing and annotation.</title>
        <authorList>
            <consortium name="The Broad Institute Genomics Platform"/>
            <consortium name="The Broad Institute Genome Sequencing Center for Infectious Disease"/>
            <person name="Wu L."/>
            <person name="Ma J."/>
        </authorList>
    </citation>
    <scope>NUCLEOTIDE SEQUENCE [LARGE SCALE GENOMIC DNA]</scope>
    <source>
        <strain evidence="3">CGMCC 1.15043</strain>
    </source>
</reference>
<name>A0ABQ1F627_9BACL</name>
<keyword evidence="3" id="KW-1185">Reference proteome</keyword>
<evidence type="ECO:0000313" key="2">
    <source>
        <dbReference type="EMBL" id="GGA00181.1"/>
    </source>
</evidence>
<protein>
    <submittedName>
        <fullName evidence="2">Uncharacterized protein</fullName>
    </submittedName>
</protein>
<dbReference type="Proteomes" id="UP000615455">
    <property type="component" value="Unassembled WGS sequence"/>
</dbReference>
<organism evidence="2 3">
    <name type="scientific">Paenibacillus marchantiophytorum</name>
    <dbReference type="NCBI Taxonomy" id="1619310"/>
    <lineage>
        <taxon>Bacteria</taxon>
        <taxon>Bacillati</taxon>
        <taxon>Bacillota</taxon>
        <taxon>Bacilli</taxon>
        <taxon>Bacillales</taxon>
        <taxon>Paenibacillaceae</taxon>
        <taxon>Paenibacillus</taxon>
    </lineage>
</organism>
<keyword evidence="1" id="KW-0812">Transmembrane</keyword>
<evidence type="ECO:0000313" key="3">
    <source>
        <dbReference type="Proteomes" id="UP000615455"/>
    </source>
</evidence>